<feature type="transmembrane region" description="Helical" evidence="7">
    <location>
        <begin position="12"/>
        <end position="32"/>
    </location>
</feature>
<evidence type="ECO:0000259" key="8">
    <source>
        <dbReference type="PROSITE" id="PS50850"/>
    </source>
</evidence>
<keyword evidence="10" id="KW-1185">Reference proteome</keyword>
<protein>
    <submittedName>
        <fullName evidence="9">ABC transporter, permease protein, putative</fullName>
    </submittedName>
</protein>
<sequence>MENKNLFNKNFVLVILGQLISIFANSVLRFALPLYILDLTGSTAVFGIILAAAAVPPIIFSPLGGILADRCNRRNIMVSLDFLTAIIIGIFAFLIMQESAVIVITILMILFAVIQAFYQPAVQASIPVIVSKSNLEEANGIVSLVNAISSLMGPVVAGVLYSIFSIQDLMFTAVLLFMLAAVMELFIYINFEREKSRQGIFEIISSDLSLSLKFIREDNPIMLKVMFITAAMNLFLTSMILVGLPAMIKIALGLSSQLYGFAEATMAAGMIAGALAAGSLGKKVGAPDSYKFLALAAFGLLPIAAVFSFNFTPMLIYYVILISTFIMSSAITVFTVIMMSFIQRQTPDHLIGKVISYILVISQCTLPFGQAIYGFVFEHFSYSINVIVFLTAIFSILTAFYSKNIFSKFIESKFSVVYQN</sequence>
<comment type="subcellular location">
    <subcellularLocation>
        <location evidence="1">Cell membrane</location>
        <topology evidence="1">Multi-pass membrane protein</topology>
    </subcellularLocation>
</comment>
<dbReference type="eggNOG" id="COG2271">
    <property type="taxonomic scope" value="Bacteria"/>
</dbReference>
<keyword evidence="4 7" id="KW-0812">Transmembrane</keyword>
<evidence type="ECO:0000256" key="4">
    <source>
        <dbReference type="ARBA" id="ARBA00022692"/>
    </source>
</evidence>
<dbReference type="PANTHER" id="PTHR43266:SF9">
    <property type="entry name" value="PERMEASE, MAJOR FACILITATOR SUPERFAMILY-RELATED"/>
    <property type="match status" value="1"/>
</dbReference>
<dbReference type="AlphaFoldDB" id="M5ECK8"/>
<accession>M5ECK8</accession>
<dbReference type="InterPro" id="IPR036259">
    <property type="entry name" value="MFS_trans_sf"/>
</dbReference>
<dbReference type="GO" id="GO:0005886">
    <property type="term" value="C:plasma membrane"/>
    <property type="evidence" value="ECO:0007669"/>
    <property type="project" value="UniProtKB-SubCell"/>
</dbReference>
<dbReference type="Proteomes" id="UP000012063">
    <property type="component" value="Unassembled WGS sequence"/>
</dbReference>
<feature type="transmembrane region" description="Helical" evidence="7">
    <location>
        <begin position="221"/>
        <end position="246"/>
    </location>
</feature>
<keyword evidence="3" id="KW-1003">Cell membrane</keyword>
<dbReference type="Gene3D" id="1.20.1250.20">
    <property type="entry name" value="MFS general substrate transporter like domains"/>
    <property type="match status" value="1"/>
</dbReference>
<organism evidence="9 10">
    <name type="scientific">Halanaerobium saccharolyticum subsp. saccharolyticum DSM 6643</name>
    <dbReference type="NCBI Taxonomy" id="1293054"/>
    <lineage>
        <taxon>Bacteria</taxon>
        <taxon>Bacillati</taxon>
        <taxon>Bacillota</taxon>
        <taxon>Clostridia</taxon>
        <taxon>Halanaerobiales</taxon>
        <taxon>Halanaerobiaceae</taxon>
        <taxon>Halanaerobium</taxon>
    </lineage>
</organism>
<dbReference type="STRING" id="1293054.HSACCH_00776"/>
<feature type="transmembrane region" description="Helical" evidence="7">
    <location>
        <begin position="139"/>
        <end position="164"/>
    </location>
</feature>
<feature type="transmembrane region" description="Helical" evidence="7">
    <location>
        <begin position="315"/>
        <end position="342"/>
    </location>
</feature>
<dbReference type="OrthoDB" id="9775268at2"/>
<keyword evidence="5 7" id="KW-1133">Transmembrane helix</keyword>
<keyword evidence="2" id="KW-0813">Transport</keyword>
<dbReference type="PANTHER" id="PTHR43266">
    <property type="entry name" value="MACROLIDE-EFFLUX PROTEIN"/>
    <property type="match status" value="1"/>
</dbReference>
<dbReference type="RefSeq" id="WP_005487992.1">
    <property type="nucleotide sequence ID" value="NZ_CAUI01000005.1"/>
</dbReference>
<feature type="transmembrane region" description="Helical" evidence="7">
    <location>
        <begin position="382"/>
        <end position="401"/>
    </location>
</feature>
<dbReference type="EMBL" id="CAUI01000005">
    <property type="protein sequence ID" value="CCU78635.1"/>
    <property type="molecule type" value="Genomic_DNA"/>
</dbReference>
<evidence type="ECO:0000313" key="10">
    <source>
        <dbReference type="Proteomes" id="UP000012063"/>
    </source>
</evidence>
<evidence type="ECO:0000256" key="3">
    <source>
        <dbReference type="ARBA" id="ARBA00022475"/>
    </source>
</evidence>
<dbReference type="InParanoid" id="M5ECK8"/>
<feature type="transmembrane region" description="Helical" evidence="7">
    <location>
        <begin position="75"/>
        <end position="94"/>
    </location>
</feature>
<name>M5ECK8_9FIRM</name>
<gene>
    <name evidence="9" type="ORF">HSACCH_00776</name>
</gene>
<reference evidence="10" key="1">
    <citation type="journal article" date="2013" name="Genome Announc.">
        <title>Genome Sequence of Halanaerobium saccharolyticum subsp. saccharolyticum Strain DSM 6643T, a Halophilic Hydrogen-Producing Bacterium.</title>
        <authorList>
            <person name="Kivisto A."/>
            <person name="Larjo A."/>
            <person name="Ciranna A."/>
            <person name="Santala V."/>
            <person name="Roos C."/>
            <person name="Karp M."/>
        </authorList>
    </citation>
    <scope>NUCLEOTIDE SEQUENCE [LARGE SCALE GENOMIC DNA]</scope>
    <source>
        <strain evidence="10">DSM 6643</strain>
    </source>
</reference>
<evidence type="ECO:0000256" key="1">
    <source>
        <dbReference type="ARBA" id="ARBA00004651"/>
    </source>
</evidence>
<comment type="caution">
    <text evidence="9">The sequence shown here is derived from an EMBL/GenBank/DDBJ whole genome shotgun (WGS) entry which is preliminary data.</text>
</comment>
<dbReference type="CDD" id="cd06173">
    <property type="entry name" value="MFS_MefA_like"/>
    <property type="match status" value="1"/>
</dbReference>
<dbReference type="InterPro" id="IPR011701">
    <property type="entry name" value="MFS"/>
</dbReference>
<feature type="transmembrane region" description="Helical" evidence="7">
    <location>
        <begin position="100"/>
        <end position="118"/>
    </location>
</feature>
<dbReference type="InterPro" id="IPR020846">
    <property type="entry name" value="MFS_dom"/>
</dbReference>
<feature type="domain" description="Major facilitator superfamily (MFS) profile" evidence="8">
    <location>
        <begin position="10"/>
        <end position="410"/>
    </location>
</feature>
<evidence type="ECO:0000256" key="2">
    <source>
        <dbReference type="ARBA" id="ARBA00022448"/>
    </source>
</evidence>
<feature type="transmembrane region" description="Helical" evidence="7">
    <location>
        <begin position="292"/>
        <end position="309"/>
    </location>
</feature>
<proteinExistence type="predicted"/>
<feature type="transmembrane region" description="Helical" evidence="7">
    <location>
        <begin position="354"/>
        <end position="376"/>
    </location>
</feature>
<evidence type="ECO:0000256" key="5">
    <source>
        <dbReference type="ARBA" id="ARBA00022989"/>
    </source>
</evidence>
<dbReference type="PROSITE" id="PS50850">
    <property type="entry name" value="MFS"/>
    <property type="match status" value="1"/>
</dbReference>
<feature type="transmembrane region" description="Helical" evidence="7">
    <location>
        <begin position="44"/>
        <end position="68"/>
    </location>
</feature>
<dbReference type="GO" id="GO:0022857">
    <property type="term" value="F:transmembrane transporter activity"/>
    <property type="evidence" value="ECO:0007669"/>
    <property type="project" value="InterPro"/>
</dbReference>
<feature type="transmembrane region" description="Helical" evidence="7">
    <location>
        <begin position="258"/>
        <end position="280"/>
    </location>
</feature>
<evidence type="ECO:0000256" key="6">
    <source>
        <dbReference type="ARBA" id="ARBA00023136"/>
    </source>
</evidence>
<keyword evidence="6 7" id="KW-0472">Membrane</keyword>
<evidence type="ECO:0000256" key="7">
    <source>
        <dbReference type="SAM" id="Phobius"/>
    </source>
</evidence>
<dbReference type="Pfam" id="PF07690">
    <property type="entry name" value="MFS_1"/>
    <property type="match status" value="1"/>
</dbReference>
<dbReference type="SUPFAM" id="SSF103473">
    <property type="entry name" value="MFS general substrate transporter"/>
    <property type="match status" value="1"/>
</dbReference>
<feature type="transmembrane region" description="Helical" evidence="7">
    <location>
        <begin position="170"/>
        <end position="191"/>
    </location>
</feature>
<evidence type="ECO:0000313" key="9">
    <source>
        <dbReference type="EMBL" id="CCU78635.1"/>
    </source>
</evidence>